<dbReference type="EMBL" id="FONH01000009">
    <property type="protein sequence ID" value="SFF18362.1"/>
    <property type="molecule type" value="Genomic_DNA"/>
</dbReference>
<dbReference type="Pfam" id="PF16220">
    <property type="entry name" value="DUF4880"/>
    <property type="match status" value="1"/>
</dbReference>
<evidence type="ECO:0000313" key="3">
    <source>
        <dbReference type="EMBL" id="SFF18362.1"/>
    </source>
</evidence>
<name>A0A1I2GLL4_9GAMM</name>
<gene>
    <name evidence="3" type="ORF">SAMN02799615_02693</name>
</gene>
<organism evidence="3 4">
    <name type="scientific">Dyella marensis</name>
    <dbReference type="NCBI Taxonomy" id="500610"/>
    <lineage>
        <taxon>Bacteria</taxon>
        <taxon>Pseudomonadati</taxon>
        <taxon>Pseudomonadota</taxon>
        <taxon>Gammaproteobacteria</taxon>
        <taxon>Lysobacterales</taxon>
        <taxon>Rhodanobacteraceae</taxon>
        <taxon>Dyella</taxon>
    </lineage>
</organism>
<reference evidence="4" key="1">
    <citation type="submission" date="2016-10" db="EMBL/GenBank/DDBJ databases">
        <authorList>
            <person name="Varghese N."/>
            <person name="Submissions S."/>
        </authorList>
    </citation>
    <scope>NUCLEOTIDE SEQUENCE [LARGE SCALE GENOMIC DNA]</scope>
    <source>
        <strain evidence="4">UNC178MFTsu3.1</strain>
    </source>
</reference>
<dbReference type="GO" id="GO:0016989">
    <property type="term" value="F:sigma factor antagonist activity"/>
    <property type="evidence" value="ECO:0007669"/>
    <property type="project" value="TreeGrafter"/>
</dbReference>
<dbReference type="InterPro" id="IPR006860">
    <property type="entry name" value="FecR"/>
</dbReference>
<dbReference type="PANTHER" id="PTHR30273">
    <property type="entry name" value="PERIPLASMIC SIGNAL SENSOR AND SIGMA FACTOR ACTIVATOR FECR-RELATED"/>
    <property type="match status" value="1"/>
</dbReference>
<dbReference type="Gene3D" id="2.60.120.1440">
    <property type="match status" value="1"/>
</dbReference>
<keyword evidence="4" id="KW-1185">Reference proteome</keyword>
<dbReference type="InterPro" id="IPR032623">
    <property type="entry name" value="FecR_N"/>
</dbReference>
<dbReference type="InterPro" id="IPR012373">
    <property type="entry name" value="Ferrdict_sens_TM"/>
</dbReference>
<dbReference type="PIRSF" id="PIRSF018266">
    <property type="entry name" value="FecR"/>
    <property type="match status" value="1"/>
</dbReference>
<proteinExistence type="predicted"/>
<sequence>MTDAVDPRLLRRIAEQAAEWYLDQREGLDEAQHARFLAWLRLSPLHVSEYLGMARLHGNLGAAAALDALDTDALAALAATERAVVPLRPLMPRTPSAVPTRRRGTSWWQQAVAAVAVALIGGAAYVRGTVAPMDVYASAGEVRQLGFDDGTLVQLDRGSAMAVRYDGTQRRFELLRGGALFDVGKDPARPLRVGVGEQVLEDVGTVFDAHRNANGASVAVISGEVRVWPGEPSGARADTLADLHAGQYAEVANGRLAALERQADLARRTAWLPADIHFEHSTVAEVARRFDAYGGKPLRIDDPALAATRISGRFHARDPEAFVAYLGTLPGVRVQRGADDIRVTRRL</sequence>
<dbReference type="PANTHER" id="PTHR30273:SF2">
    <property type="entry name" value="PROTEIN FECR"/>
    <property type="match status" value="1"/>
</dbReference>
<evidence type="ECO:0000259" key="2">
    <source>
        <dbReference type="Pfam" id="PF16220"/>
    </source>
</evidence>
<dbReference type="AlphaFoldDB" id="A0A1I2GLL4"/>
<dbReference type="RefSeq" id="WP_051548494.1">
    <property type="nucleotide sequence ID" value="NZ_FONH01000009.1"/>
</dbReference>
<protein>
    <submittedName>
        <fullName evidence="3">FecR family protein</fullName>
    </submittedName>
</protein>
<accession>A0A1I2GLL4</accession>
<feature type="domain" description="FecR protein" evidence="1">
    <location>
        <begin position="136"/>
        <end position="226"/>
    </location>
</feature>
<dbReference type="STRING" id="500610.SAMN02799615_02693"/>
<dbReference type="Pfam" id="PF04773">
    <property type="entry name" value="FecR"/>
    <property type="match status" value="1"/>
</dbReference>
<feature type="domain" description="FecR N-terminal" evidence="2">
    <location>
        <begin position="15"/>
        <end position="55"/>
    </location>
</feature>
<evidence type="ECO:0000313" key="4">
    <source>
        <dbReference type="Proteomes" id="UP000199477"/>
    </source>
</evidence>
<evidence type="ECO:0000259" key="1">
    <source>
        <dbReference type="Pfam" id="PF04773"/>
    </source>
</evidence>
<dbReference type="Proteomes" id="UP000199477">
    <property type="component" value="Unassembled WGS sequence"/>
</dbReference>